<dbReference type="Pfam" id="PF13304">
    <property type="entry name" value="AAA_21"/>
    <property type="match status" value="1"/>
</dbReference>
<organism evidence="2 3">
    <name type="scientific">Tenacibaculum jejuense</name>
    <dbReference type="NCBI Taxonomy" id="584609"/>
    <lineage>
        <taxon>Bacteria</taxon>
        <taxon>Pseudomonadati</taxon>
        <taxon>Bacteroidota</taxon>
        <taxon>Flavobacteriia</taxon>
        <taxon>Flavobacteriales</taxon>
        <taxon>Flavobacteriaceae</taxon>
        <taxon>Tenacibaculum</taxon>
    </lineage>
</organism>
<feature type="domain" description="ATPase AAA-type core" evidence="1">
    <location>
        <begin position="414"/>
        <end position="609"/>
    </location>
</feature>
<dbReference type="KEGG" id="tje:TJEJU_2995"/>
<protein>
    <recommendedName>
        <fullName evidence="1">ATPase AAA-type core domain-containing protein</fullName>
    </recommendedName>
</protein>
<dbReference type="GO" id="GO:0016887">
    <property type="term" value="F:ATP hydrolysis activity"/>
    <property type="evidence" value="ECO:0007669"/>
    <property type="project" value="InterPro"/>
</dbReference>
<name>A0A238UBW5_9FLAO</name>
<dbReference type="GO" id="GO:0005524">
    <property type="term" value="F:ATP binding"/>
    <property type="evidence" value="ECO:0007669"/>
    <property type="project" value="InterPro"/>
</dbReference>
<dbReference type="SUPFAM" id="SSF52540">
    <property type="entry name" value="P-loop containing nucleoside triphosphate hydrolases"/>
    <property type="match status" value="1"/>
</dbReference>
<accession>A0A238UBW5</accession>
<dbReference type="EMBL" id="LT899436">
    <property type="protein sequence ID" value="SNR16661.1"/>
    <property type="molecule type" value="Genomic_DNA"/>
</dbReference>
<sequence>MKNFKLISIIPLEGCDEKFSKNLIIGKPYKFTDQYSIKLNRNNSRIEKITTVKKNESNGIYKLKNGINVEVSAVVGLNGSGKSALIELLYYLVYAMSIYNKKEKLLDEYSEVLNSQILKAQSDARKLESLKNKNPRSIDLFKLLDDNNLELDKKDLQGITNGRTLLNNLFKKKLKFLLGQKQDDLKIERLIKDKLKACLIYQESGSLYSVRFTKGKLEFYEYSSDGKPVKKSNFFFEPFFYSICLNYSHHSLNSKVMGNWINSLFHKNDGYTTPVVINPMRNEGNFNINKELYLSRERIMSNLSFDVVLNKKTLLLEKYELKKFLFFAKKDFDLIKRVDFEDQNNDLKRPFTRYLDSDDFNNLKSVKLVRSKIGQNYLKRYTNYQDYALGYLEKKIDRIRDNYSHLFRDKNQNYSNSKFMAFLRNDKSHITRKLRQTINFIKFTNNPNSIWNKDSHYSYREFTTEDLKSWVKECGLKEETLTPSLLIDYALPGFFNIDFEISVDKDKTIQLSELSSGEQQIIFNINTITYHLYNLHSVHFTEEVSDITRITYKNIAIILDEVEIYYHPDMQRELTSSILDALENIKIKGQKGIDSIHLIYLTHSPFILSDIESSNILRLENGEVKTIQQQTFGANIHDLLANDFFLKKGFMGEFAKNRINDVIEIMKKIQKKEEIENKNIEELEKECKGIINIVGEPILYMSLMDLYTETFKNSKNTFINEQIKKLEKLRDDSDS</sequence>
<evidence type="ECO:0000313" key="2">
    <source>
        <dbReference type="EMBL" id="SNR16661.1"/>
    </source>
</evidence>
<keyword evidence="3" id="KW-1185">Reference proteome</keyword>
<evidence type="ECO:0000313" key="3">
    <source>
        <dbReference type="Proteomes" id="UP000215214"/>
    </source>
</evidence>
<proteinExistence type="predicted"/>
<evidence type="ECO:0000259" key="1">
    <source>
        <dbReference type="Pfam" id="PF13304"/>
    </source>
</evidence>
<dbReference type="OrthoDB" id="997844at2"/>
<reference evidence="2 3" key="1">
    <citation type="submission" date="2017-07" db="EMBL/GenBank/DDBJ databases">
        <authorList>
            <person name="Sun Z.S."/>
            <person name="Albrecht U."/>
            <person name="Echele G."/>
            <person name="Lee C.C."/>
        </authorList>
    </citation>
    <scope>NUCLEOTIDE SEQUENCE [LARGE SCALE GENOMIC DNA]</scope>
    <source>
        <strain evidence="3">type strain: KCTC 22618</strain>
    </source>
</reference>
<dbReference type="InterPro" id="IPR003959">
    <property type="entry name" value="ATPase_AAA_core"/>
</dbReference>
<gene>
    <name evidence="2" type="ORF">TJEJU_2995</name>
</gene>
<dbReference type="AlphaFoldDB" id="A0A238UBW5"/>
<dbReference type="Proteomes" id="UP000215214">
    <property type="component" value="Chromosome TJEJU"/>
</dbReference>
<dbReference type="RefSeq" id="WP_095073356.1">
    <property type="nucleotide sequence ID" value="NZ_LT899436.1"/>
</dbReference>
<dbReference type="InterPro" id="IPR027417">
    <property type="entry name" value="P-loop_NTPase"/>
</dbReference>